<evidence type="ECO:0000256" key="3">
    <source>
        <dbReference type="PROSITE-ProRule" id="PRU00221"/>
    </source>
</evidence>
<keyword evidence="7" id="KW-1185">Reference proteome</keyword>
<comment type="caution">
    <text evidence="6">The sequence shown here is derived from an EMBL/GenBank/DDBJ whole genome shotgun (WGS) entry which is preliminary data.</text>
</comment>
<dbReference type="EMBL" id="VMNW02000089">
    <property type="protein sequence ID" value="KAA9152306.1"/>
    <property type="molecule type" value="Genomic_DNA"/>
</dbReference>
<dbReference type="InterPro" id="IPR035897">
    <property type="entry name" value="Toll_tir_struct_dom_sf"/>
</dbReference>
<keyword evidence="4" id="KW-0472">Membrane</keyword>
<dbReference type="SMART" id="SM00320">
    <property type="entry name" value="WD40"/>
    <property type="match status" value="12"/>
</dbReference>
<dbReference type="CDD" id="cd00200">
    <property type="entry name" value="WD40"/>
    <property type="match status" value="1"/>
</dbReference>
<dbReference type="PROSITE" id="PS50082">
    <property type="entry name" value="WD_REPEATS_2"/>
    <property type="match status" value="6"/>
</dbReference>
<dbReference type="Pfam" id="PF13676">
    <property type="entry name" value="TIR_2"/>
    <property type="match status" value="1"/>
</dbReference>
<keyword evidence="2" id="KW-0677">Repeat</keyword>
<feature type="repeat" description="WD" evidence="3">
    <location>
        <begin position="562"/>
        <end position="603"/>
    </location>
</feature>
<evidence type="ECO:0000259" key="5">
    <source>
        <dbReference type="PROSITE" id="PS50104"/>
    </source>
</evidence>
<evidence type="ECO:0000313" key="7">
    <source>
        <dbReference type="Proteomes" id="UP000319769"/>
    </source>
</evidence>
<dbReference type="SUPFAM" id="SSF82171">
    <property type="entry name" value="DPP6 N-terminal domain-like"/>
    <property type="match status" value="1"/>
</dbReference>
<reference evidence="6" key="1">
    <citation type="submission" date="2019-09" db="EMBL/GenBank/DDBJ databases">
        <authorList>
            <person name="Teo W.F.A."/>
            <person name="Duangmal K."/>
        </authorList>
    </citation>
    <scope>NUCLEOTIDE SEQUENCE [LARGE SCALE GENOMIC DNA]</scope>
    <source>
        <strain evidence="6">K81G1</strain>
    </source>
</reference>
<dbReference type="Gene3D" id="2.130.10.10">
    <property type="entry name" value="YVTN repeat-like/Quinoprotein amine dehydrogenase"/>
    <property type="match status" value="5"/>
</dbReference>
<dbReference type="SUPFAM" id="SSF50978">
    <property type="entry name" value="WD40 repeat-like"/>
    <property type="match status" value="1"/>
</dbReference>
<dbReference type="PANTHER" id="PTHR19879">
    <property type="entry name" value="TRANSCRIPTION INITIATION FACTOR TFIID"/>
    <property type="match status" value="1"/>
</dbReference>
<name>A0A5N0UP58_9PSEU</name>
<dbReference type="PROSITE" id="PS50104">
    <property type="entry name" value="TIR"/>
    <property type="match status" value="1"/>
</dbReference>
<keyword evidence="1 3" id="KW-0853">WD repeat</keyword>
<keyword evidence="4" id="KW-1133">Transmembrane helix</keyword>
<dbReference type="PROSITE" id="PS00678">
    <property type="entry name" value="WD_REPEATS_1"/>
    <property type="match status" value="4"/>
</dbReference>
<dbReference type="AlphaFoldDB" id="A0A5N0UP58"/>
<dbReference type="InterPro" id="IPR036322">
    <property type="entry name" value="WD40_repeat_dom_sf"/>
</dbReference>
<dbReference type="InterPro" id="IPR000157">
    <property type="entry name" value="TIR_dom"/>
</dbReference>
<dbReference type="InterPro" id="IPR015943">
    <property type="entry name" value="WD40/YVTN_repeat-like_dom_sf"/>
</dbReference>
<dbReference type="Gene3D" id="3.40.50.10140">
    <property type="entry name" value="Toll/interleukin-1 receptor homology (TIR) domain"/>
    <property type="match status" value="1"/>
</dbReference>
<dbReference type="PANTHER" id="PTHR19879:SF9">
    <property type="entry name" value="TRANSCRIPTION INITIATION FACTOR TFIID SUBUNIT 5"/>
    <property type="match status" value="1"/>
</dbReference>
<dbReference type="GO" id="GO:0007165">
    <property type="term" value="P:signal transduction"/>
    <property type="evidence" value="ECO:0007669"/>
    <property type="project" value="InterPro"/>
</dbReference>
<dbReference type="SMART" id="SM00255">
    <property type="entry name" value="TIR"/>
    <property type="match status" value="1"/>
</dbReference>
<dbReference type="Pfam" id="PF00400">
    <property type="entry name" value="WD40"/>
    <property type="match status" value="4"/>
</dbReference>
<feature type="repeat" description="WD" evidence="3">
    <location>
        <begin position="470"/>
        <end position="512"/>
    </location>
</feature>
<dbReference type="PRINTS" id="PR00320">
    <property type="entry name" value="GPROTEINBRPT"/>
</dbReference>
<dbReference type="RefSeq" id="WP_144753342.1">
    <property type="nucleotide sequence ID" value="NZ_VMNW02000089.1"/>
</dbReference>
<evidence type="ECO:0000256" key="1">
    <source>
        <dbReference type="ARBA" id="ARBA00022574"/>
    </source>
</evidence>
<dbReference type="SUPFAM" id="SSF101908">
    <property type="entry name" value="Putative isomerase YbhE"/>
    <property type="match status" value="1"/>
</dbReference>
<feature type="domain" description="TIR" evidence="5">
    <location>
        <begin position="6"/>
        <end position="157"/>
    </location>
</feature>
<sequence length="953" mass="101462">MKTTATRYDAFISYSHALDGVLAPALQTGLQRFAKPWYRARALRIFRDNTDLAAGPGLWSAIERALEQSSWLILLASPVAARSPWVDREVAWWRENRPDSRILVVLTEGEFAWDGEDAALPPSLRGAFEEEPRWVDLRWLHDADQVDQSNPRLRECVADIAAAVREIPKDHLVGRHIQEHRRTMRLARTAVGALVLLLVAALAASVVAFQQRDHAIQAQQRTLAAQRSVVARTMLAQADQIRDTDPRTAEQLGVAATRLSPGAASESSLVETLSGSPYRGTLTGHTYQVDAVAYSPDGRLLATAGWEGTVLLWAVDSGGARRVGDPLTGHTNSITSLAFSPDSRTLVTGSADQTARLWNVSDPAHATALGSPLTGYGAGGVASVTFSHDGRLLATPGAIQVPGSTPNLLWDVADPAHPRPVPFPDSPYGNIDRVAFTPDGRTLASQVSGNVFYLWDIGDLAHIRQAGFRITGPDSPTGAVLLTPDGRTMITGGSSDRSTQLWDLSDPQHVRPLGSPFGTESAAGSALALSPDGRTLATTDTDNNVLLWDVHDPAAVRLRERLAGHTAWVQTVAFSPDGKQLASAGEDATTMLWDVSDEDQPAPLTTIAPAGPDERAGSTSFSATGLLALAVGSNTVELWDVRDRPRRTASVTQQGVSVSPALSPDGRTLVTFDSSAVDDSGLLLWDVSDPARPRQLTGPLDLGRNETGWSRHAATVAFSPDGRTLAVGDPVVSLWSLEDRARPRRLGALFTTSTLATTLAFSPDGKSLAVGSGPSIILADVSDPTAPRARADPFGSNTGYVWEVGFSPDGHTLGAVSQGFTVLWDISDPGEPVRFGAPITSAPVTRGAFSPDWRTVAVQDSDGSAVLWDITEPAQPRRIGRPLPGASGVLSFSPDSRTLATTTSGGAVTLWDLDPLESLRHNAVSVACGRSGALNEDQWAFYAPGVPYENTCT</sequence>
<evidence type="ECO:0000313" key="6">
    <source>
        <dbReference type="EMBL" id="KAA9152306.1"/>
    </source>
</evidence>
<dbReference type="InterPro" id="IPR020472">
    <property type="entry name" value="WD40_PAC1"/>
</dbReference>
<feature type="repeat" description="WD" evidence="3">
    <location>
        <begin position="890"/>
        <end position="921"/>
    </location>
</feature>
<evidence type="ECO:0000256" key="2">
    <source>
        <dbReference type="ARBA" id="ARBA00022737"/>
    </source>
</evidence>
<proteinExistence type="predicted"/>
<organism evidence="6 7">
    <name type="scientific">Amycolatopsis acidicola</name>
    <dbReference type="NCBI Taxonomy" id="2596893"/>
    <lineage>
        <taxon>Bacteria</taxon>
        <taxon>Bacillati</taxon>
        <taxon>Actinomycetota</taxon>
        <taxon>Actinomycetes</taxon>
        <taxon>Pseudonocardiales</taxon>
        <taxon>Pseudonocardiaceae</taxon>
        <taxon>Amycolatopsis</taxon>
    </lineage>
</organism>
<protein>
    <submittedName>
        <fullName evidence="6">TIR domain-containing protein</fullName>
    </submittedName>
</protein>
<evidence type="ECO:0000256" key="4">
    <source>
        <dbReference type="SAM" id="Phobius"/>
    </source>
</evidence>
<feature type="transmembrane region" description="Helical" evidence="4">
    <location>
        <begin position="190"/>
        <end position="209"/>
    </location>
</feature>
<feature type="repeat" description="WD" evidence="3">
    <location>
        <begin position="517"/>
        <end position="558"/>
    </location>
</feature>
<dbReference type="OrthoDB" id="192618at2"/>
<accession>A0A5N0UP58</accession>
<feature type="repeat" description="WD" evidence="3">
    <location>
        <begin position="327"/>
        <end position="368"/>
    </location>
</feature>
<gene>
    <name evidence="6" type="ORF">FPZ12_037110</name>
</gene>
<dbReference type="SUPFAM" id="SSF52200">
    <property type="entry name" value="Toll/Interleukin receptor TIR domain"/>
    <property type="match status" value="1"/>
</dbReference>
<feature type="repeat" description="WD" evidence="3">
    <location>
        <begin position="282"/>
        <end position="323"/>
    </location>
</feature>
<dbReference type="InterPro" id="IPR001680">
    <property type="entry name" value="WD40_rpt"/>
</dbReference>
<dbReference type="Proteomes" id="UP000319769">
    <property type="component" value="Unassembled WGS sequence"/>
</dbReference>
<dbReference type="InterPro" id="IPR019775">
    <property type="entry name" value="WD40_repeat_CS"/>
</dbReference>
<keyword evidence="4" id="KW-0812">Transmembrane</keyword>
<dbReference type="PROSITE" id="PS50294">
    <property type="entry name" value="WD_REPEATS_REGION"/>
    <property type="match status" value="3"/>
</dbReference>